<proteinExistence type="predicted"/>
<feature type="domain" description="Haem-binding" evidence="1">
    <location>
        <begin position="13"/>
        <end position="149"/>
    </location>
</feature>
<dbReference type="InterPro" id="IPR025992">
    <property type="entry name" value="Haem-bd"/>
</dbReference>
<dbReference type="EMBL" id="FNVP01000002">
    <property type="protein sequence ID" value="SEF71283.1"/>
    <property type="molecule type" value="Genomic_DNA"/>
</dbReference>
<dbReference type="Proteomes" id="UP000236737">
    <property type="component" value="Unassembled WGS sequence"/>
</dbReference>
<evidence type="ECO:0000313" key="3">
    <source>
        <dbReference type="Proteomes" id="UP000236737"/>
    </source>
</evidence>
<dbReference type="RefSeq" id="WP_103998911.1">
    <property type="nucleotide sequence ID" value="NZ_FNVP01000002.1"/>
</dbReference>
<sequence>MKINFKKILTLGFVIFLLLQFYQPARNLDYGRVLPIHFTKTYDVPLDVKNILQTSCYDCHSNSTEYPWYSYIQPVRLFLDNHINEGKENLNFSEFGNYSERKQGNKLEEIVKQIKAEEMPLASYTMIHKNAILTQENKKVLINWIEQTRDSISSQNYMTVVQ</sequence>
<dbReference type="Pfam" id="PF14376">
    <property type="entry name" value="Haem_bd"/>
    <property type="match status" value="1"/>
</dbReference>
<keyword evidence="3" id="KW-1185">Reference proteome</keyword>
<accession>A0A1H5U8D6</accession>
<evidence type="ECO:0000313" key="2">
    <source>
        <dbReference type="EMBL" id="SEF71283.1"/>
    </source>
</evidence>
<dbReference type="OrthoDB" id="196738at2"/>
<evidence type="ECO:0000259" key="1">
    <source>
        <dbReference type="SMART" id="SM01235"/>
    </source>
</evidence>
<name>A0A1H5U8D6_9FLAO</name>
<dbReference type="SMART" id="SM01235">
    <property type="entry name" value="Haem_bd"/>
    <property type="match status" value="1"/>
</dbReference>
<dbReference type="AlphaFoldDB" id="A0A1H5U8D6"/>
<gene>
    <name evidence="2" type="ORF">SAMN04488130_102148</name>
</gene>
<protein>
    <submittedName>
        <fullName evidence="2">Haem-binding domain-containing protein</fullName>
    </submittedName>
</protein>
<organism evidence="2 3">
    <name type="scientific">Flavobacterium urumqiense</name>
    <dbReference type="NCBI Taxonomy" id="935224"/>
    <lineage>
        <taxon>Bacteria</taxon>
        <taxon>Pseudomonadati</taxon>
        <taxon>Bacteroidota</taxon>
        <taxon>Flavobacteriia</taxon>
        <taxon>Flavobacteriales</taxon>
        <taxon>Flavobacteriaceae</taxon>
        <taxon>Flavobacterium</taxon>
    </lineage>
</organism>
<reference evidence="3" key="1">
    <citation type="submission" date="2016-10" db="EMBL/GenBank/DDBJ databases">
        <authorList>
            <person name="Varghese N."/>
            <person name="Submissions S."/>
        </authorList>
    </citation>
    <scope>NUCLEOTIDE SEQUENCE [LARGE SCALE GENOMIC DNA]</scope>
    <source>
        <strain evidence="3">CGMCC 1.9230</strain>
    </source>
</reference>